<dbReference type="SMART" id="SM01347">
    <property type="entry name" value="Mre11_DNA_bind"/>
    <property type="match status" value="1"/>
</dbReference>
<comment type="subunit">
    <text evidence="16">Component of the MRN complex composed of two heterodimers RAD50/MRE11 associated with a single NBS1.</text>
</comment>
<dbReference type="EMBL" id="OZ075127">
    <property type="protein sequence ID" value="CAL4947468.1"/>
    <property type="molecule type" value="Genomic_DNA"/>
</dbReference>
<keyword evidence="8 17" id="KW-0255">Endonuclease</keyword>
<dbReference type="GO" id="GO:0051321">
    <property type="term" value="P:meiotic cell cycle"/>
    <property type="evidence" value="ECO:0007669"/>
    <property type="project" value="UniProtKB-KW"/>
</dbReference>
<feature type="compositionally biased region" description="Basic and acidic residues" evidence="21">
    <location>
        <begin position="569"/>
        <end position="578"/>
    </location>
</feature>
<evidence type="ECO:0000256" key="16">
    <source>
        <dbReference type="ARBA" id="ARBA00063862"/>
    </source>
</evidence>
<dbReference type="PANTHER" id="PTHR10139">
    <property type="entry name" value="DOUBLE-STRAND BREAK REPAIR PROTEIN MRE11"/>
    <property type="match status" value="1"/>
</dbReference>
<dbReference type="NCBIfam" id="TIGR00583">
    <property type="entry name" value="mre11"/>
    <property type="match status" value="1"/>
</dbReference>
<evidence type="ECO:0000256" key="18">
    <source>
        <dbReference type="PIRSR" id="PIRSR000882-1"/>
    </source>
</evidence>
<evidence type="ECO:0000256" key="8">
    <source>
        <dbReference type="ARBA" id="ARBA00022759"/>
    </source>
</evidence>
<keyword evidence="6 17" id="KW-0540">Nuclease</keyword>
<proteinExistence type="inferred from homology"/>
<gene>
    <name evidence="23" type="ORF">URODEC1_LOCUS36786</name>
</gene>
<evidence type="ECO:0000256" key="2">
    <source>
        <dbReference type="ARBA" id="ARBA00004123"/>
    </source>
</evidence>
<dbReference type="GO" id="GO:0005694">
    <property type="term" value="C:chromosome"/>
    <property type="evidence" value="ECO:0007669"/>
    <property type="project" value="UniProtKB-SubCell"/>
</dbReference>
<dbReference type="Gene3D" id="3.30.110.110">
    <property type="entry name" value="Mre11, capping domain"/>
    <property type="match status" value="1"/>
</dbReference>
<dbReference type="InterPro" id="IPR007281">
    <property type="entry name" value="Mre11_DNA-bd"/>
</dbReference>
<dbReference type="Gene3D" id="3.60.21.10">
    <property type="match status" value="1"/>
</dbReference>
<reference evidence="23 24" key="2">
    <citation type="submission" date="2024-10" db="EMBL/GenBank/DDBJ databases">
        <authorList>
            <person name="Ryan C."/>
        </authorList>
    </citation>
    <scope>NUCLEOTIDE SEQUENCE [LARGE SCALE GENOMIC DNA]</scope>
</reference>
<dbReference type="InterPro" id="IPR029052">
    <property type="entry name" value="Metallo-depent_PP-like"/>
</dbReference>
<dbReference type="FunFam" id="3.60.21.10:FF:000019">
    <property type="entry name" value="Double-strand break repair protein"/>
    <property type="match status" value="1"/>
</dbReference>
<feature type="active site" description="Proton donor" evidence="18">
    <location>
        <position position="132"/>
    </location>
</feature>
<accession>A0ABC8YP85</accession>
<dbReference type="InterPro" id="IPR038487">
    <property type="entry name" value="Mre11_capping_dom"/>
</dbReference>
<keyword evidence="15 17" id="KW-0469">Meiosis</keyword>
<dbReference type="Pfam" id="PF00149">
    <property type="entry name" value="Metallophos"/>
    <property type="match status" value="1"/>
</dbReference>
<dbReference type="AlphaFoldDB" id="A0ABC8YP85"/>
<dbReference type="GO" id="GO:0004527">
    <property type="term" value="F:exonuclease activity"/>
    <property type="evidence" value="ECO:0007669"/>
    <property type="project" value="UniProtKB-KW"/>
</dbReference>
<feature type="coiled-coil region" evidence="20">
    <location>
        <begin position="470"/>
        <end position="497"/>
    </location>
</feature>
<feature type="compositionally biased region" description="Basic residues" evidence="21">
    <location>
        <begin position="640"/>
        <end position="661"/>
    </location>
</feature>
<dbReference type="Pfam" id="PF04152">
    <property type="entry name" value="Mre11_DNA_bind"/>
    <property type="match status" value="1"/>
</dbReference>
<keyword evidence="14 17" id="KW-0539">Nucleus</keyword>
<evidence type="ECO:0000256" key="21">
    <source>
        <dbReference type="SAM" id="MobiDB-lite"/>
    </source>
</evidence>
<evidence type="ECO:0000256" key="12">
    <source>
        <dbReference type="ARBA" id="ARBA00023204"/>
    </source>
</evidence>
<keyword evidence="7" id="KW-0479">Metal-binding</keyword>
<sequence>MCEPTQAMGGGGDINTLRVLVATDCHLGYMEKDEIRRFDSFQAFEEICSLADQNKVDFILLGGDLFHENKPSRSTLVKTIEILRRYCLNDQPVKFQVVSDQTVNFPNRFGQVNYEDPNFNVGLPVFTIHGNHDDPAGVDNLSAIDILSACNLVNYFGKMDLGGSGVGQITVYPVLIKKGMTSVALYGLGNIRDERLNRMFQTPHSVQWMRPGTQDGESVSDWFNILVLHQNRIKTNPKSAINEHFLPRFLDFVVWGHEHECLVDPQEVPGMGFHITQPGSSVATSLIDGEAKPKHVLLLEIKGNQYRPTKIPLKSVRPFEYAEVVLKDEADVDPNDQASVLEHLDKIVRNLIEKSSQPTASRSEPKLPLVRIKVDYSGFSTINPQRFGQKYVGKVANPQDILIFSKSAKKRQTTGDHIDDAEKLRPEELNQQTIEALVAESNLKMEILPVDDLDIALHDFVNKDDKMAFYACLQRNLEETRNKLSSEADESKIEEEDIIVKISECMQDRVKERSLRSKEGNSQNLDTGGKSVAAQSSLNSFSDDEDTREMLLGARSTDGGRKSSGFTRPSKDTADVPKRGASKRGRGRGTSSMKQSTLSFSQSRSSTVIRSEEVASSSEEEADANEVVENSEEESAQQAGRKRAAPRGRGRGRGSTAKRGRKTDIASIQSMMSKDDDDSEDEPPKKAPPRVTRNYGAVRRR</sequence>
<evidence type="ECO:0000256" key="4">
    <source>
        <dbReference type="ARBA" id="ARBA00009028"/>
    </source>
</evidence>
<evidence type="ECO:0000313" key="23">
    <source>
        <dbReference type="EMBL" id="CAL4947468.1"/>
    </source>
</evidence>
<dbReference type="GO" id="GO:0004519">
    <property type="term" value="F:endonuclease activity"/>
    <property type="evidence" value="ECO:0007669"/>
    <property type="project" value="UniProtKB-KW"/>
</dbReference>
<evidence type="ECO:0000313" key="24">
    <source>
        <dbReference type="Proteomes" id="UP001497457"/>
    </source>
</evidence>
<evidence type="ECO:0000256" key="7">
    <source>
        <dbReference type="ARBA" id="ARBA00022723"/>
    </source>
</evidence>
<comment type="subcellular location">
    <subcellularLocation>
        <location evidence="3">Chromosome</location>
    </subcellularLocation>
    <subcellularLocation>
        <location evidence="2 17">Nucleus</location>
    </subcellularLocation>
</comment>
<keyword evidence="20" id="KW-0175">Coiled coil</keyword>
<dbReference type="InterPro" id="IPR004843">
    <property type="entry name" value="Calcineurin-like_PHP"/>
</dbReference>
<keyword evidence="5" id="KW-0158">Chromosome</keyword>
<reference evidence="24" key="1">
    <citation type="submission" date="2024-06" db="EMBL/GenBank/DDBJ databases">
        <authorList>
            <person name="Ryan C."/>
        </authorList>
    </citation>
    <scope>NUCLEOTIDE SEQUENCE [LARGE SCALE GENOMIC DNA]</scope>
</reference>
<protein>
    <recommendedName>
        <fullName evidence="17">Double-strand break repair protein</fullName>
    </recommendedName>
</protein>
<evidence type="ECO:0000256" key="14">
    <source>
        <dbReference type="ARBA" id="ARBA00023242"/>
    </source>
</evidence>
<evidence type="ECO:0000256" key="6">
    <source>
        <dbReference type="ARBA" id="ARBA00022722"/>
    </source>
</evidence>
<dbReference type="SUPFAM" id="SSF56300">
    <property type="entry name" value="Metallo-dependent phosphatases"/>
    <property type="match status" value="1"/>
</dbReference>
<evidence type="ECO:0000256" key="17">
    <source>
        <dbReference type="PIRNR" id="PIRNR000882"/>
    </source>
</evidence>
<dbReference type="Proteomes" id="UP001497457">
    <property type="component" value="Chromosome 17b"/>
</dbReference>
<keyword evidence="11 17" id="KW-0269">Exonuclease</keyword>
<dbReference type="GO" id="GO:0006302">
    <property type="term" value="P:double-strand break repair"/>
    <property type="evidence" value="ECO:0007669"/>
    <property type="project" value="UniProtKB-UniRule"/>
</dbReference>
<dbReference type="InterPro" id="IPR003701">
    <property type="entry name" value="Mre11"/>
</dbReference>
<dbReference type="PIRSF" id="PIRSF000882">
    <property type="entry name" value="DSB_repair_MRE11"/>
    <property type="match status" value="1"/>
</dbReference>
<keyword evidence="13 17" id="KW-0464">Manganese</keyword>
<feature type="compositionally biased region" description="Low complexity" evidence="21">
    <location>
        <begin position="589"/>
        <end position="607"/>
    </location>
</feature>
<evidence type="ECO:0000256" key="10">
    <source>
        <dbReference type="ARBA" id="ARBA00022801"/>
    </source>
</evidence>
<evidence type="ECO:0000259" key="22">
    <source>
        <dbReference type="SMART" id="SM01347"/>
    </source>
</evidence>
<dbReference type="GO" id="GO:0030145">
    <property type="term" value="F:manganese ion binding"/>
    <property type="evidence" value="ECO:0007669"/>
    <property type="project" value="UniProtKB-UniRule"/>
</dbReference>
<feature type="region of interest" description="Disordered" evidence="21">
    <location>
        <begin position="511"/>
        <end position="701"/>
    </location>
</feature>
<comment type="similarity">
    <text evidence="4 17 19">Belongs to the MRE11/RAD32 family.</text>
</comment>
<evidence type="ECO:0000256" key="1">
    <source>
        <dbReference type="ARBA" id="ARBA00001936"/>
    </source>
</evidence>
<keyword evidence="12 17" id="KW-0234">DNA repair</keyword>
<keyword evidence="10 17" id="KW-0378">Hydrolase</keyword>
<dbReference type="InterPro" id="IPR041796">
    <property type="entry name" value="Mre11_N"/>
</dbReference>
<evidence type="ECO:0000256" key="13">
    <source>
        <dbReference type="ARBA" id="ARBA00023211"/>
    </source>
</evidence>
<evidence type="ECO:0000256" key="15">
    <source>
        <dbReference type="ARBA" id="ARBA00023254"/>
    </source>
</evidence>
<comment type="function">
    <text evidence="17">Core component of the MRN complex, which plays a central role in double-strand break (DSB) repair, DNA recombination, maintenance of telomere integrity and meiosis. The MRN complex is involved in the repair of DNA double-strand breaks (DSBs) via homologous recombination (HR), an error-free mechanism which primarily occurs during S and G2 phases. The complex (1) mediates the end resection of damaged DNA, which generates proper single-stranded DNA, a key initial steps in HR, and is (2) required for the recruitment of other repair factors and efficient activation of ATM and ATR upon DNA damage. Within the MRN complex, MRE11 possesses both single-strand endonuclease activity and double-strand-specific 3'-5' exonuclease activity. MRE11 first endonucleolytically cleaves the 5' strand at DNA DSB ends to prevent non-homologous end joining (NHEJ) and licence HR. It then generates a single-stranded DNA gap via 3' to 5' exonucleolytic degradation, which is required for single-strand invasion and recombination.</text>
</comment>
<dbReference type="PANTHER" id="PTHR10139:SF1">
    <property type="entry name" value="DOUBLE-STRAND BREAK REPAIR PROTEIN MRE11"/>
    <property type="match status" value="1"/>
</dbReference>
<keyword evidence="9 17" id="KW-0227">DNA damage</keyword>
<dbReference type="CDD" id="cd00840">
    <property type="entry name" value="MPP_Mre11_N"/>
    <property type="match status" value="1"/>
</dbReference>
<name>A0ABC8YP85_9POAL</name>
<evidence type="ECO:0000256" key="9">
    <source>
        <dbReference type="ARBA" id="ARBA00022763"/>
    </source>
</evidence>
<evidence type="ECO:0000256" key="5">
    <source>
        <dbReference type="ARBA" id="ARBA00022454"/>
    </source>
</evidence>
<organism evidence="23 24">
    <name type="scientific">Urochloa decumbens</name>
    <dbReference type="NCBI Taxonomy" id="240449"/>
    <lineage>
        <taxon>Eukaryota</taxon>
        <taxon>Viridiplantae</taxon>
        <taxon>Streptophyta</taxon>
        <taxon>Embryophyta</taxon>
        <taxon>Tracheophyta</taxon>
        <taxon>Spermatophyta</taxon>
        <taxon>Magnoliopsida</taxon>
        <taxon>Liliopsida</taxon>
        <taxon>Poales</taxon>
        <taxon>Poaceae</taxon>
        <taxon>PACMAD clade</taxon>
        <taxon>Panicoideae</taxon>
        <taxon>Panicodae</taxon>
        <taxon>Paniceae</taxon>
        <taxon>Melinidinae</taxon>
        <taxon>Urochloa</taxon>
    </lineage>
</organism>
<comment type="cofactor">
    <cofactor evidence="1 17">
        <name>Mn(2+)</name>
        <dbReference type="ChEBI" id="CHEBI:29035"/>
    </cofactor>
</comment>
<keyword evidence="24" id="KW-1185">Reference proteome</keyword>
<feature type="domain" description="Mre11 DNA-binding" evidence="22">
    <location>
        <begin position="306"/>
        <end position="460"/>
    </location>
</feature>
<dbReference type="GO" id="GO:0030870">
    <property type="term" value="C:Mre11 complex"/>
    <property type="evidence" value="ECO:0007669"/>
    <property type="project" value="UniProtKB-UniRule"/>
</dbReference>
<feature type="compositionally biased region" description="Acidic residues" evidence="21">
    <location>
        <begin position="618"/>
        <end position="635"/>
    </location>
</feature>
<evidence type="ECO:0000256" key="19">
    <source>
        <dbReference type="RuleBase" id="RU003447"/>
    </source>
</evidence>
<evidence type="ECO:0000256" key="11">
    <source>
        <dbReference type="ARBA" id="ARBA00022839"/>
    </source>
</evidence>
<dbReference type="FunFam" id="3.30.110.110:FF:000002">
    <property type="entry name" value="Double-strand break repair protein"/>
    <property type="match status" value="1"/>
</dbReference>
<evidence type="ECO:0000256" key="20">
    <source>
        <dbReference type="SAM" id="Coils"/>
    </source>
</evidence>
<evidence type="ECO:0000256" key="3">
    <source>
        <dbReference type="ARBA" id="ARBA00004286"/>
    </source>
</evidence>